<dbReference type="OrthoDB" id="370168at2"/>
<dbReference type="PANTHER" id="PTHR33204:SF37">
    <property type="entry name" value="HTH-TYPE TRANSCRIPTIONAL REGULATOR YODB"/>
    <property type="match status" value="1"/>
</dbReference>
<keyword evidence="2" id="KW-0238">DNA-binding</keyword>
<dbReference type="Proteomes" id="UP000294927">
    <property type="component" value="Unassembled WGS sequence"/>
</dbReference>
<dbReference type="PROSITE" id="PS51118">
    <property type="entry name" value="HTH_HXLR"/>
    <property type="match status" value="1"/>
</dbReference>
<evidence type="ECO:0000259" key="4">
    <source>
        <dbReference type="PROSITE" id="PS51118"/>
    </source>
</evidence>
<keyword evidence="1" id="KW-0805">Transcription regulation</keyword>
<accession>A0A4R7W0L2</accession>
<dbReference type="EMBL" id="SOCP01000002">
    <property type="protein sequence ID" value="TDV56056.1"/>
    <property type="molecule type" value="Genomic_DNA"/>
</dbReference>
<dbReference type="InterPro" id="IPR036388">
    <property type="entry name" value="WH-like_DNA-bd_sf"/>
</dbReference>
<reference evidence="5 6" key="1">
    <citation type="submission" date="2019-03" db="EMBL/GenBank/DDBJ databases">
        <title>Genomic Encyclopedia of Archaeal and Bacterial Type Strains, Phase II (KMG-II): from individual species to whole genera.</title>
        <authorList>
            <person name="Goeker M."/>
        </authorList>
    </citation>
    <scope>NUCLEOTIDE SEQUENCE [LARGE SCALE GENOMIC DNA]</scope>
    <source>
        <strain evidence="5 6">DSM 45499</strain>
    </source>
</reference>
<keyword evidence="3" id="KW-0804">Transcription</keyword>
<gene>
    <name evidence="5" type="ORF">CLV71_102117</name>
</gene>
<dbReference type="GO" id="GO:0003677">
    <property type="term" value="F:DNA binding"/>
    <property type="evidence" value="ECO:0007669"/>
    <property type="project" value="UniProtKB-KW"/>
</dbReference>
<evidence type="ECO:0000256" key="1">
    <source>
        <dbReference type="ARBA" id="ARBA00023015"/>
    </source>
</evidence>
<sequence>MTARCISGRHRDHDVYAALCPCRTILDLLANKWSALAIGTLEGGAQRFGALQRNLQGISSKVLTQTLRRLEEHGLVDRTVYPAVPLHVEYSLTRLGVSAAAPLAALRAWAEDNLDAVDEKLSDRAADALPSDDR</sequence>
<dbReference type="InterPro" id="IPR002577">
    <property type="entry name" value="HTH_HxlR"/>
</dbReference>
<evidence type="ECO:0000313" key="6">
    <source>
        <dbReference type="Proteomes" id="UP000294927"/>
    </source>
</evidence>
<organism evidence="5 6">
    <name type="scientific">Actinophytocola oryzae</name>
    <dbReference type="NCBI Taxonomy" id="502181"/>
    <lineage>
        <taxon>Bacteria</taxon>
        <taxon>Bacillati</taxon>
        <taxon>Actinomycetota</taxon>
        <taxon>Actinomycetes</taxon>
        <taxon>Pseudonocardiales</taxon>
        <taxon>Pseudonocardiaceae</taxon>
    </lineage>
</organism>
<dbReference type="Gene3D" id="1.10.10.10">
    <property type="entry name" value="Winged helix-like DNA-binding domain superfamily/Winged helix DNA-binding domain"/>
    <property type="match status" value="1"/>
</dbReference>
<dbReference type="Pfam" id="PF01638">
    <property type="entry name" value="HxlR"/>
    <property type="match status" value="1"/>
</dbReference>
<name>A0A4R7W0L2_9PSEU</name>
<dbReference type="RefSeq" id="WP_133901348.1">
    <property type="nucleotide sequence ID" value="NZ_SOCP01000002.1"/>
</dbReference>
<evidence type="ECO:0000313" key="5">
    <source>
        <dbReference type="EMBL" id="TDV56056.1"/>
    </source>
</evidence>
<feature type="domain" description="HTH hxlR-type" evidence="4">
    <location>
        <begin position="20"/>
        <end position="118"/>
    </location>
</feature>
<protein>
    <submittedName>
        <fullName evidence="5">HxlR family transcriptional regulator</fullName>
    </submittedName>
</protein>
<dbReference type="AlphaFoldDB" id="A0A4R7W0L2"/>
<dbReference type="PANTHER" id="PTHR33204">
    <property type="entry name" value="TRANSCRIPTIONAL REGULATOR, MARR FAMILY"/>
    <property type="match status" value="1"/>
</dbReference>
<comment type="caution">
    <text evidence="5">The sequence shown here is derived from an EMBL/GenBank/DDBJ whole genome shotgun (WGS) entry which is preliminary data.</text>
</comment>
<evidence type="ECO:0000256" key="2">
    <source>
        <dbReference type="ARBA" id="ARBA00023125"/>
    </source>
</evidence>
<dbReference type="InterPro" id="IPR036390">
    <property type="entry name" value="WH_DNA-bd_sf"/>
</dbReference>
<evidence type="ECO:0000256" key="3">
    <source>
        <dbReference type="ARBA" id="ARBA00023163"/>
    </source>
</evidence>
<keyword evidence="6" id="KW-1185">Reference proteome</keyword>
<proteinExistence type="predicted"/>
<dbReference type="SUPFAM" id="SSF46785">
    <property type="entry name" value="Winged helix' DNA-binding domain"/>
    <property type="match status" value="1"/>
</dbReference>